<proteinExistence type="predicted"/>
<evidence type="ECO:0000313" key="6">
    <source>
        <dbReference type="Proteomes" id="UP001180481"/>
    </source>
</evidence>
<dbReference type="PROSITE" id="PS50835">
    <property type="entry name" value="IG_LIKE"/>
    <property type="match status" value="1"/>
</dbReference>
<dbReference type="InterPro" id="IPR013783">
    <property type="entry name" value="Ig-like_fold"/>
</dbReference>
<feature type="transmembrane region" description="Helical" evidence="3">
    <location>
        <begin position="34"/>
        <end position="52"/>
    </location>
</feature>
<sequence>MINNYDSVDTRFSSGSSTSTKQEDTSYTGKKRTWISLITLFVALFSFVSVQAQVTTNGGSGLATTYTSLANAITALNAATINGPVVITLTGNETAPVGGYNITASGTSVNTIIIQGSTSVITAPAQTSGSLVDAIFKISGGDWITIQNFTMNERAFTPVAADTTAGTNTMTEFGVALFYATTTNGAQNCTIQNNTITLNRTYTNTFGIYSNSTHSATAATTSATATSTAGGNSGLKVYGNTISNVNQGIVVVGPTAAADLISGVDIGGSSITTGNTISNFGTAVQASSYANVSGTINGILIRNVIGFNVSYNTITSSNGGVNAASTTLRGIFITSASNAPTGTFINNINNNTVALTHGFTSGTIQGVTVEATTGTATSTQNINNNNFTAFGTSAASTSGAITAISCVMPNLITNINNNTFTNITSNTTGSFTFISNSFTRPANGTATVNNNSIVTAFNKTGAGGTVTFYNSNSTSPVTATETNTGNNFSNIAVTGATTIAGWVSTDGSTTSPFGSNKVVTNNTFNNIAGGTSPVTLLNVAYSNNGNTGNNVSGNTISNISAASSITALTSAGGAQNFFGNTIFGLNSSGASAVTGINIGGGAATNVYQNKIYNLLGTNAGSTVNGIAIGGGTTINTYNNIIGDLRATAASGTDVIRGISITSTTATSTQKVYYNTIYLNGTSSGANFGSSGIFHTYSATATTAALDLRNNIIVNASTANGTGLAVAFRRSAATDLNNYASSSNNNLFYGTSGLFNNGTNYATLSAFQTLVSTRETASKFQNPTFASTTGSDATYLHFLPGATNLAGSYGQVISGFITDFDNDSRDTTSPDIGADEWSNGVIVAPTVTSFAPTVLCLNGGQSITFTGTGFDTVTSILFNGPTGVNLPGVVTASTSTTLTVTIPVGVVDGGVIITNPAGSVDTTGTANVFTTVAPPTISATAATSTICAGASTTLTGTGGVTYSWFPGTGLSATTGTTVTASPTVTTTYTVTGVSAEGCSSTGTVTVTVLPAASAITITKNPASICQGGITTLTATGGTVDSRASLYSFAGSTGTYTPITGTAVSSAIGDDYGIGNLPIGFTFPYNGSTQTVFGVSSNGMILLGNTSAAWTTGFSSNALATTANIISPLWDDNNTTGGSVLYSTTGTAPNRVLTVQWTGMHVAGTGSSTNPTIDMQALLYENGTIQFIYGAQSATLSSPTASIGISGAIGNYLSVSPLSPITTSTVSSTTENTAVVTANIPSGTILTFTRPLQPVMLWTPATNLFTDAAATVPYAGESTAVVYTKLTTPETYTLTSTLGTCPVSNTVTVTPNLLPTITLGTAAPVCLGGLSSSLSFTATTDAPNQYTIDFDAAANTAGFADITTFTAFTTSPIALTVPASAVAGTYNGTILVKNSTTGCVSATPQAFSITINTPVAITTQPSNSVSLENSNASFTVAATGSGLTYQWQESTDNGVTWTNISGATSATYTAVSVTNGMNGNQYKCIVSGAAPCTSVTSNVVSLTISTTAITTQPTSTTICSNGSATFTIATSGSTPTYQWQLSTNNGTSWTDISGETNTSLTVSGLTAANSLQQYRCVLSPGPIYSNAAILTINDVVAITTQPADATVCSNATNATFTAVATGTGLTYQWQQRANSSGTWANVGTGTTGGTTATLTVTPIALALDGYQYQCIITGTAPCVALTSATATLSVTGFTVATSAASICIGSTFTLTATPTTSSPTLSYSWLCATVGSGATTAVTGNSATITPTQAGTYVYTVTATDGTCTLTTTQTIVVNPLPVITTATANPTVACAGSIINLAATINQILPGNSTSSGSGTSYTSSTSYPTFFGNYWYQDWNQMVYTASELQAMGLNAGNITSLTINIGALPSPTTINGYTIRLGSTTNSALTTFQTTGLTTVYGPVNYTVSATGNITINFTTPYAWDGTSNIIVDVRGTGAYGSANATTQFTATTGNTVVYAYSSASNTSFWTSNPTATASTSRPNIRFGGQILTNTTSNFTWSWSDGTSTVLTSASGTVTLPNATTTYTVTATNPTTGCTSSQNVTVTSNPLPTAPTTTNSTQCGTQVPSASVVDPNAFTTPTFKWYAAATGGTALQSSTSTTYTTAIATTTTFYVSVINPTTGCESARTAVTVTVNTPDAITATSSNTTICLGQSVTLTAANSANTPVQNYAYSWLSTANSGVTTAQSGASITATPTAAGTYTYTASAVDGSCQTTNTVTVTVYPLPVITTATATPNVACAGSTINLDATIVENVNGTINLGTGVATSTSSGANPFYGGYGGVKTQYLLTASELTALGLAAGNITSIGIDVTSAGSTLNGFGVNIDTTSLTALTANIENVTNNVYSGTFTPTVGINTITFSSPFNWDGTSNIILSFCWSNANTSNTASTIKVNTTSFVSANARYVDSQSAINVCAYTGNTLPSGWNGAATSLSTRPNFIISGVKATNVTSSYNWTWKIGTTSVLSTAAGTTVVPTGASTTYTVTATNPTTGCSASQNVTVSTNVAPLAMFAIAPQASSICVGETVTMYANPTGGCIPYTYSWSDGTSVVGTASTLAVTPTSDKTYTLTITDNAGTQLVKTATVTVNNPQPLSVVGQTICANSAAFTLSATESTAGNAIKWYAAQTGGTALATGNTFTTPSISASTTYYVQENALDPELSGNGLDTSTVPNSTGASAERGLVFTATKAFTLVSAQYYSPTTSVTNTVTVRLVDHATGTQIATRTLPIAQGTTADWYTMNLGFDILPGTYRLLASYSQSVNRSTTGFTYPYALGASGTITSGYDSGVSATTYSYFHNITIQEFCSGVRVPVTATLTNPTAITLSGASATICNGQTTATAVTVATGGSNYDVYAWSPSTGVIGNSSTGWTFNPTSTTTYTLTASQSAGTCSTTATYVVNVNPIPTALTITPSSLGQCINQSQSLSVTGGAIGVTGKVGAGTSTNTTSTPFKGFYGGSKTQALYTAAELTALGMAAGQKINTIGWVALSGTPLALNNFTVNIGFVSNTTLGSNFISGANTVVVAPASYTPTTGTGNIDFTVSPGLTWDGTSSLLVETCFNNNNGGGSSANSISVESSTVASGLNLYRSQDSTVDVCTNTTAPTTTTTRPNLRISTLETATTTWTPVTNLFLDSAATIPYTLGGNATTVYVKSATPVSTTYTVTSTSTAGCTNSTTVSVDIVALPTVVTVNPAAVCSPNTVDLTASAVTNGSSAGLTLTYWTNANATIALANPNAVTTSGTYYIKGTNVNGCSTVSPVTVTVNPLPVVTTVAPATVCYPNTVDLTAAAVTTGSASGLTFTYFTDSAATTALSNPNAVTTSGTYYIKGTNANGCSSIASVVVTINVTNVPTGSATQTFCGSGNLSQLVATGSNIRWYNAATGGTEYPASLWSLVGLVNGSTYYATQTVNGCESATRLAVTVVVNSIPTAPNAAAQSFCSAPLVSNLVPSGTAYTWYDAATAGNVLSTTTPLAAGTYYVSQTINGCESPRTSVTITISPIAAPTGAAIQTIFGGVAADATIEDISVSGAGVVWYPTAADAAAGTNAIAAGTQLVDGTTYYAVSVVGSCRSNALAVTVTVTLDNRTFDLENLKFYPNPVVDQLTIVYTKEITSIQIYNLNGQLVKVVQPNATNVQVDMTELSTAMYIVKVYAEDKSAELKVYKK</sequence>
<dbReference type="InterPro" id="IPR007110">
    <property type="entry name" value="Ig-like_dom"/>
</dbReference>
<dbReference type="InterPro" id="IPR026444">
    <property type="entry name" value="Secre_tail"/>
</dbReference>
<dbReference type="InterPro" id="IPR006626">
    <property type="entry name" value="PbH1"/>
</dbReference>
<dbReference type="Pfam" id="PF18962">
    <property type="entry name" value="Por_Secre_tail"/>
    <property type="match status" value="1"/>
</dbReference>
<dbReference type="Proteomes" id="UP001180481">
    <property type="component" value="Chromosome"/>
</dbReference>
<name>A0ABY9RAR3_9FLAO</name>
<keyword evidence="3" id="KW-0812">Transmembrane</keyword>
<keyword evidence="1" id="KW-0732">Signal</keyword>
<reference evidence="5" key="1">
    <citation type="submission" date="2023-09" db="EMBL/GenBank/DDBJ databases">
        <title>Flavobacterium sp. 20NA77.7 isolated from freshwater.</title>
        <authorList>
            <person name="Le V."/>
            <person name="Ko S.-R."/>
            <person name="Ahn C.-Y."/>
            <person name="Oh H.-M."/>
        </authorList>
    </citation>
    <scope>NUCLEOTIDE SEQUENCE</scope>
    <source>
        <strain evidence="5">20NA77.7</strain>
    </source>
</reference>
<protein>
    <submittedName>
        <fullName evidence="5">T9SS type A sorting domain-containing protein</fullName>
    </submittedName>
</protein>
<keyword evidence="6" id="KW-1185">Reference proteome</keyword>
<keyword evidence="3" id="KW-0472">Membrane</keyword>
<dbReference type="InterPro" id="IPR022409">
    <property type="entry name" value="PKD/Chitinase_dom"/>
</dbReference>
<dbReference type="SUPFAM" id="SSF49299">
    <property type="entry name" value="PKD domain"/>
    <property type="match status" value="2"/>
</dbReference>
<feature type="domain" description="Ig-like" evidence="4">
    <location>
        <begin position="1412"/>
        <end position="1503"/>
    </location>
</feature>
<gene>
    <name evidence="5" type="ORF">RF683_02525</name>
</gene>
<dbReference type="NCBIfam" id="TIGR04183">
    <property type="entry name" value="Por_Secre_tail"/>
    <property type="match status" value="1"/>
</dbReference>
<evidence type="ECO:0000256" key="2">
    <source>
        <dbReference type="SAM" id="MobiDB-lite"/>
    </source>
</evidence>
<dbReference type="SMART" id="SM00089">
    <property type="entry name" value="PKD"/>
    <property type="match status" value="4"/>
</dbReference>
<dbReference type="RefSeq" id="WP_309532646.1">
    <property type="nucleotide sequence ID" value="NZ_CP133721.1"/>
</dbReference>
<dbReference type="SMART" id="SM00710">
    <property type="entry name" value="PbH1"/>
    <property type="match status" value="7"/>
</dbReference>
<dbReference type="InterPro" id="IPR044023">
    <property type="entry name" value="Ig_7"/>
</dbReference>
<accession>A0ABY9RAR3</accession>
<keyword evidence="3" id="KW-1133">Transmembrane helix</keyword>
<evidence type="ECO:0000259" key="4">
    <source>
        <dbReference type="PROSITE" id="PS50835"/>
    </source>
</evidence>
<dbReference type="EMBL" id="CP133721">
    <property type="protein sequence ID" value="WMW78337.1"/>
    <property type="molecule type" value="Genomic_DNA"/>
</dbReference>
<evidence type="ECO:0000256" key="3">
    <source>
        <dbReference type="SAM" id="Phobius"/>
    </source>
</evidence>
<dbReference type="Pfam" id="PF19081">
    <property type="entry name" value="Ig_7"/>
    <property type="match status" value="5"/>
</dbReference>
<dbReference type="InterPro" id="IPR035986">
    <property type="entry name" value="PKD_dom_sf"/>
</dbReference>
<evidence type="ECO:0000313" key="5">
    <source>
        <dbReference type="EMBL" id="WMW78337.1"/>
    </source>
</evidence>
<evidence type="ECO:0000256" key="1">
    <source>
        <dbReference type="ARBA" id="ARBA00022729"/>
    </source>
</evidence>
<feature type="region of interest" description="Disordered" evidence="2">
    <location>
        <begin position="1"/>
        <end position="25"/>
    </location>
</feature>
<organism evidence="5 6">
    <name type="scientific">Flavobacterium nakdongensis</name>
    <dbReference type="NCBI Taxonomy" id="3073563"/>
    <lineage>
        <taxon>Bacteria</taxon>
        <taxon>Pseudomonadati</taxon>
        <taxon>Bacteroidota</taxon>
        <taxon>Flavobacteriia</taxon>
        <taxon>Flavobacteriales</taxon>
        <taxon>Flavobacteriaceae</taxon>
        <taxon>Flavobacterium</taxon>
    </lineage>
</organism>
<dbReference type="Gene3D" id="2.60.40.10">
    <property type="entry name" value="Immunoglobulins"/>
    <property type="match status" value="6"/>
</dbReference>